<sequence>MDKRAHVLALNDKESDGEENGVGAPIPMLLDDSTQDTQNRNKLAKDNEAAKDENTEAIDEDEGPHPALTPLLPGMGTRPQDVQSPSPLANSLFSAFARTSQFGPH</sequence>
<name>A0A2N5U327_9BASI</name>
<evidence type="ECO:0000313" key="2">
    <source>
        <dbReference type="EMBL" id="PLW32098.1"/>
    </source>
</evidence>
<dbReference type="Proteomes" id="UP000235392">
    <property type="component" value="Unassembled WGS sequence"/>
</dbReference>
<comment type="caution">
    <text evidence="2">The sequence shown here is derived from an EMBL/GenBank/DDBJ whole genome shotgun (WGS) entry which is preliminary data.</text>
</comment>
<accession>A0A2N5U327</accession>
<feature type="region of interest" description="Disordered" evidence="1">
    <location>
        <begin position="1"/>
        <end position="88"/>
    </location>
</feature>
<gene>
    <name evidence="2" type="ORF">PCASD_16991</name>
</gene>
<dbReference type="EMBL" id="PGCI01000252">
    <property type="protein sequence ID" value="PLW32098.1"/>
    <property type="molecule type" value="Genomic_DNA"/>
</dbReference>
<protein>
    <submittedName>
        <fullName evidence="2">Uncharacterized protein</fullName>
    </submittedName>
</protein>
<proteinExistence type="predicted"/>
<organism evidence="2 3">
    <name type="scientific">Puccinia coronata f. sp. avenae</name>
    <dbReference type="NCBI Taxonomy" id="200324"/>
    <lineage>
        <taxon>Eukaryota</taxon>
        <taxon>Fungi</taxon>
        <taxon>Dikarya</taxon>
        <taxon>Basidiomycota</taxon>
        <taxon>Pucciniomycotina</taxon>
        <taxon>Pucciniomycetes</taxon>
        <taxon>Pucciniales</taxon>
        <taxon>Pucciniaceae</taxon>
        <taxon>Puccinia</taxon>
    </lineage>
</organism>
<dbReference type="AlphaFoldDB" id="A0A2N5U327"/>
<feature type="compositionally biased region" description="Basic and acidic residues" evidence="1">
    <location>
        <begin position="43"/>
        <end position="54"/>
    </location>
</feature>
<evidence type="ECO:0000313" key="3">
    <source>
        <dbReference type="Proteomes" id="UP000235392"/>
    </source>
</evidence>
<evidence type="ECO:0000256" key="1">
    <source>
        <dbReference type="SAM" id="MobiDB-lite"/>
    </source>
</evidence>
<reference evidence="2 3" key="1">
    <citation type="submission" date="2017-11" db="EMBL/GenBank/DDBJ databases">
        <title>De novo assembly and phasing of dikaryotic genomes from two isolates of Puccinia coronata f. sp. avenae, the causal agent of oat crown rust.</title>
        <authorList>
            <person name="Miller M.E."/>
            <person name="Zhang Y."/>
            <person name="Omidvar V."/>
            <person name="Sperschneider J."/>
            <person name="Schwessinger B."/>
            <person name="Raley C."/>
            <person name="Palmer J.M."/>
            <person name="Garnica D."/>
            <person name="Upadhyaya N."/>
            <person name="Rathjen J."/>
            <person name="Taylor J.M."/>
            <person name="Park R.F."/>
            <person name="Dodds P.N."/>
            <person name="Hirsch C.D."/>
            <person name="Kianian S.F."/>
            <person name="Figueroa M."/>
        </authorList>
    </citation>
    <scope>NUCLEOTIDE SEQUENCE [LARGE SCALE GENOMIC DNA]</scope>
    <source>
        <strain evidence="2">12SD80</strain>
    </source>
</reference>